<keyword evidence="3" id="KW-1185">Reference proteome</keyword>
<dbReference type="EMBL" id="GL450295">
    <property type="protein sequence ID" value="EFN81227.1"/>
    <property type="molecule type" value="Genomic_DNA"/>
</dbReference>
<dbReference type="InParanoid" id="E2BSV3"/>
<feature type="compositionally biased region" description="Polar residues" evidence="1">
    <location>
        <begin position="37"/>
        <end position="46"/>
    </location>
</feature>
<protein>
    <submittedName>
        <fullName evidence="2">Uncharacterized protein</fullName>
    </submittedName>
</protein>
<feature type="region of interest" description="Disordered" evidence="1">
    <location>
        <begin position="25"/>
        <end position="65"/>
    </location>
</feature>
<evidence type="ECO:0000313" key="2">
    <source>
        <dbReference type="EMBL" id="EFN81227.1"/>
    </source>
</evidence>
<feature type="region of interest" description="Disordered" evidence="1">
    <location>
        <begin position="158"/>
        <end position="181"/>
    </location>
</feature>
<reference evidence="2 3" key="1">
    <citation type="journal article" date="2010" name="Science">
        <title>Genomic comparison of the ants Camponotus floridanus and Harpegnathos saltator.</title>
        <authorList>
            <person name="Bonasio R."/>
            <person name="Zhang G."/>
            <person name="Ye C."/>
            <person name="Mutti N.S."/>
            <person name="Fang X."/>
            <person name="Qin N."/>
            <person name="Donahue G."/>
            <person name="Yang P."/>
            <person name="Li Q."/>
            <person name="Li C."/>
            <person name="Zhang P."/>
            <person name="Huang Z."/>
            <person name="Berger S.L."/>
            <person name="Reinberg D."/>
            <person name="Wang J."/>
            <person name="Liebig J."/>
        </authorList>
    </citation>
    <scope>NUCLEOTIDE SEQUENCE [LARGE SCALE GENOMIC DNA]</scope>
    <source>
        <strain evidence="2 3">R22 G/1</strain>
    </source>
</reference>
<gene>
    <name evidence="2" type="ORF">EAI_02720</name>
</gene>
<evidence type="ECO:0000256" key="1">
    <source>
        <dbReference type="SAM" id="MobiDB-lite"/>
    </source>
</evidence>
<feature type="compositionally biased region" description="Basic and acidic residues" evidence="1">
    <location>
        <begin position="25"/>
        <end position="35"/>
    </location>
</feature>
<sequence length="181" mass="20543">MFSRSAQRERDARARLRQFYRDLHEATAFPDRGDDPSAQTTISRDSLLNEDNIESKRSRRTAAKSARIDQYRDTLILLRFTHKRSIESILSESEDSLTALASKTSMVAQDDKSSEKKDTTDDTESNDTISDNDDKAYVNPIARLEPLTVVPKDLSNYALSPENAPYRGKSTVLHDNWLSSE</sequence>
<dbReference type="Proteomes" id="UP000008237">
    <property type="component" value="Unassembled WGS sequence"/>
</dbReference>
<feature type="compositionally biased region" description="Basic and acidic residues" evidence="1">
    <location>
        <begin position="109"/>
        <end position="120"/>
    </location>
</feature>
<organism evidence="3">
    <name type="scientific">Harpegnathos saltator</name>
    <name type="common">Jerdon's jumping ant</name>
    <dbReference type="NCBI Taxonomy" id="610380"/>
    <lineage>
        <taxon>Eukaryota</taxon>
        <taxon>Metazoa</taxon>
        <taxon>Ecdysozoa</taxon>
        <taxon>Arthropoda</taxon>
        <taxon>Hexapoda</taxon>
        <taxon>Insecta</taxon>
        <taxon>Pterygota</taxon>
        <taxon>Neoptera</taxon>
        <taxon>Endopterygota</taxon>
        <taxon>Hymenoptera</taxon>
        <taxon>Apocrita</taxon>
        <taxon>Aculeata</taxon>
        <taxon>Formicoidea</taxon>
        <taxon>Formicidae</taxon>
        <taxon>Ponerinae</taxon>
        <taxon>Ponerini</taxon>
        <taxon>Harpegnathos</taxon>
    </lineage>
</organism>
<dbReference type="AlphaFoldDB" id="E2BSV3"/>
<proteinExistence type="predicted"/>
<evidence type="ECO:0000313" key="3">
    <source>
        <dbReference type="Proteomes" id="UP000008237"/>
    </source>
</evidence>
<name>E2BSV3_HARSA</name>
<accession>E2BSV3</accession>
<feature type="region of interest" description="Disordered" evidence="1">
    <location>
        <begin position="104"/>
        <end position="134"/>
    </location>
</feature>